<name>A0ABU7V6K8_9MICO</name>
<proteinExistence type="predicted"/>
<gene>
    <name evidence="1" type="ORF">V2V91_09255</name>
</gene>
<organism evidence="1 2">
    <name type="scientific">Microbacterium schleiferi</name>
    <dbReference type="NCBI Taxonomy" id="69362"/>
    <lineage>
        <taxon>Bacteria</taxon>
        <taxon>Bacillati</taxon>
        <taxon>Actinomycetota</taxon>
        <taxon>Actinomycetes</taxon>
        <taxon>Micrococcales</taxon>
        <taxon>Microbacteriaceae</taxon>
        <taxon>Microbacterium</taxon>
    </lineage>
</organism>
<evidence type="ECO:0000313" key="1">
    <source>
        <dbReference type="EMBL" id="MEF2255317.1"/>
    </source>
</evidence>
<comment type="caution">
    <text evidence="1">The sequence shown here is derived from an EMBL/GenBank/DDBJ whole genome shotgun (WGS) entry which is preliminary data.</text>
</comment>
<reference evidence="1 2" key="1">
    <citation type="submission" date="2024-01" db="EMBL/GenBank/DDBJ databases">
        <title>the genome sequence of strain Microbacterium schleiferi NBRC 15075.</title>
        <authorList>
            <person name="Ding Y."/>
            <person name="Zhang G."/>
        </authorList>
    </citation>
    <scope>NUCLEOTIDE SEQUENCE [LARGE SCALE GENOMIC DNA]</scope>
    <source>
        <strain evidence="1 2">NBRC 15075</strain>
    </source>
</reference>
<sequence>MTVDYQLKHGAGSHLVEFQLSSGRGSLLADPFINAQNSIERSVSDTRWTDRSALSPVVLHPDLDAALCEPILDHPALAPDRWADEAERFLVNTLNTAIERIKAADGDLTDLMPEILSYLSVVASSPEAWERQREWLVGLRDTTSDIIAAGTLPESSASAWQLLGSAIQAAVSHRPDLIDPVAALEASIR</sequence>
<evidence type="ECO:0000313" key="2">
    <source>
        <dbReference type="Proteomes" id="UP001351900"/>
    </source>
</evidence>
<keyword evidence="2" id="KW-1185">Reference proteome</keyword>
<dbReference type="EMBL" id="JAZHOV010000005">
    <property type="protein sequence ID" value="MEF2255317.1"/>
    <property type="molecule type" value="Genomic_DNA"/>
</dbReference>
<dbReference type="Proteomes" id="UP001351900">
    <property type="component" value="Unassembled WGS sequence"/>
</dbReference>
<accession>A0ABU7V6K8</accession>
<dbReference type="RefSeq" id="WP_331791620.1">
    <property type="nucleotide sequence ID" value="NZ_BAAAUO010000008.1"/>
</dbReference>
<protein>
    <submittedName>
        <fullName evidence="1">Uncharacterized protein</fullName>
    </submittedName>
</protein>